<dbReference type="GO" id="GO:0005886">
    <property type="term" value="C:plasma membrane"/>
    <property type="evidence" value="ECO:0007669"/>
    <property type="project" value="TreeGrafter"/>
</dbReference>
<evidence type="ECO:0000256" key="7">
    <source>
        <dbReference type="ARBA" id="ARBA00023191"/>
    </source>
</evidence>
<dbReference type="InterPro" id="IPR008278">
    <property type="entry name" value="4-PPantetheinyl_Trfase_dom"/>
</dbReference>
<comment type="catalytic activity">
    <reaction evidence="11">
        <text>apo-[peptidyl-carrier protein] + CoA = holo-[peptidyl-carrier protein] + adenosine 3',5'-bisphosphate + H(+)</text>
        <dbReference type="Rhea" id="RHEA:46228"/>
        <dbReference type="Rhea" id="RHEA-COMP:11479"/>
        <dbReference type="Rhea" id="RHEA-COMP:11480"/>
        <dbReference type="ChEBI" id="CHEBI:15378"/>
        <dbReference type="ChEBI" id="CHEBI:29999"/>
        <dbReference type="ChEBI" id="CHEBI:57287"/>
        <dbReference type="ChEBI" id="CHEBI:58343"/>
        <dbReference type="ChEBI" id="CHEBI:64479"/>
    </reaction>
</comment>
<comment type="caution">
    <text evidence="16">The sequence shown here is derived from an EMBL/GenBank/DDBJ whole genome shotgun (WGS) entry which is preliminary data.</text>
</comment>
<proteinExistence type="inferred from homology"/>
<dbReference type="Proteomes" id="UP000584867">
    <property type="component" value="Unassembled WGS sequence"/>
</dbReference>
<feature type="binding site" evidence="12">
    <location>
        <position position="160"/>
    </location>
    <ligand>
        <name>CoA</name>
        <dbReference type="ChEBI" id="CHEBI:57287"/>
    </ligand>
</feature>
<keyword evidence="6 16" id="KW-0808">Transferase</keyword>
<evidence type="ECO:0000256" key="5">
    <source>
        <dbReference type="ARBA" id="ARBA00019087"/>
    </source>
</evidence>
<evidence type="ECO:0000256" key="6">
    <source>
        <dbReference type="ARBA" id="ARBA00022679"/>
    </source>
</evidence>
<evidence type="ECO:0000256" key="1">
    <source>
        <dbReference type="ARBA" id="ARBA00003937"/>
    </source>
</evidence>
<dbReference type="SUPFAM" id="SSF56214">
    <property type="entry name" value="4'-phosphopantetheinyl transferase"/>
    <property type="match status" value="1"/>
</dbReference>
<comment type="function">
    <text evidence="1">Involved in the biosynthesis of the siderophore enterobactin (enterochelin), which is a macrocyclic trimeric lactone of N-(2,3-dihydroxybenzoyl)-serine. The serine trilactone serves as a scaffolding for the three catechol functionalities that provide hexadentate coordination for the tightly ligated iron(2+) atoms. Plays an essential role in the assembly of the enterobactin by catalyzing the transfer of the 4'-phosphopantetheine (Ppant) moiety from coenzyme A to the apo-domains of both EntB (ArCP domain) and EntF (PCP domain) to yield their holo-forms which make them competent for the activation of 2,3-dihydroxybenzoate (DHB) and L-serine, respectively.</text>
</comment>
<comment type="catalytic activity">
    <reaction evidence="10">
        <text>apo-[aryl-carrier protein] + CoA = holo-[aryl-carrier protein] + adenosine 3',5'-bisphosphate + H(+)</text>
        <dbReference type="Rhea" id="RHEA:48404"/>
        <dbReference type="Rhea" id="RHEA-COMP:15903"/>
        <dbReference type="Rhea" id="RHEA-COMP:17557"/>
        <dbReference type="ChEBI" id="CHEBI:15378"/>
        <dbReference type="ChEBI" id="CHEBI:29999"/>
        <dbReference type="ChEBI" id="CHEBI:57287"/>
        <dbReference type="ChEBI" id="CHEBI:58343"/>
        <dbReference type="ChEBI" id="CHEBI:64479"/>
    </reaction>
</comment>
<dbReference type="Pfam" id="PF17837">
    <property type="entry name" value="4PPT_N"/>
    <property type="match status" value="1"/>
</dbReference>
<reference evidence="16 17" key="1">
    <citation type="submission" date="2020-08" db="EMBL/GenBank/DDBJ databases">
        <title>Genomic Encyclopedia of Type Strains, Phase IV (KMG-V): Genome sequencing to study the core and pangenomes of soil and plant-associated prokaryotes.</title>
        <authorList>
            <person name="Whitman W."/>
        </authorList>
    </citation>
    <scope>NUCLEOTIDE SEQUENCE [LARGE SCALE GENOMIC DNA]</scope>
    <source>
        <strain evidence="16 17">X5P3</strain>
    </source>
</reference>
<feature type="domain" description="4'-phosphopantetheinyl transferase N-terminal" evidence="15">
    <location>
        <begin position="35"/>
        <end position="102"/>
    </location>
</feature>
<dbReference type="AlphaFoldDB" id="A0A7W7ZTW0"/>
<accession>A0A7W7ZTW0</accession>
<feature type="binding site" evidence="13">
    <location>
        <position position="114"/>
    </location>
    <ligand>
        <name>Mg(2+)</name>
        <dbReference type="ChEBI" id="CHEBI:18420"/>
    </ligand>
</feature>
<evidence type="ECO:0000313" key="17">
    <source>
        <dbReference type="Proteomes" id="UP000584867"/>
    </source>
</evidence>
<evidence type="ECO:0000313" key="16">
    <source>
        <dbReference type="EMBL" id="MBB5066038.1"/>
    </source>
</evidence>
<evidence type="ECO:0000256" key="13">
    <source>
        <dbReference type="PIRSR" id="PIRSR603542-2"/>
    </source>
</evidence>
<dbReference type="InterPro" id="IPR037143">
    <property type="entry name" value="4-PPantetheinyl_Trfase_dom_sf"/>
</dbReference>
<evidence type="ECO:0000256" key="12">
    <source>
        <dbReference type="PIRSR" id="PIRSR603542-1"/>
    </source>
</evidence>
<evidence type="ECO:0000256" key="10">
    <source>
        <dbReference type="ARBA" id="ARBA00049176"/>
    </source>
</evidence>
<comment type="subunit">
    <text evidence="4">EntB, EntD, EntE, and EntF form a multienzyme complex called enterobactin synthase.</text>
</comment>
<keyword evidence="13" id="KW-0479">Metal-binding</keyword>
<dbReference type="Pfam" id="PF01648">
    <property type="entry name" value="ACPS"/>
    <property type="match status" value="1"/>
</dbReference>
<feature type="binding site" evidence="13">
    <location>
        <position position="115"/>
    </location>
    <ligand>
        <name>Mg(2+)</name>
        <dbReference type="ChEBI" id="CHEBI:18420"/>
    </ligand>
</feature>
<keyword evidence="7" id="KW-0259">Enterobactin biosynthesis</keyword>
<comment type="pathway">
    <text evidence="2">Siderophore biosynthesis; enterobactin biosynthesis.</text>
</comment>
<evidence type="ECO:0000256" key="9">
    <source>
        <dbReference type="ARBA" id="ARBA00031996"/>
    </source>
</evidence>
<dbReference type="GO" id="GO:0000287">
    <property type="term" value="F:magnesium ion binding"/>
    <property type="evidence" value="ECO:0007669"/>
    <property type="project" value="InterPro"/>
</dbReference>
<feature type="binding site" evidence="12">
    <location>
        <position position="156"/>
    </location>
    <ligand>
        <name>CoA</name>
        <dbReference type="ChEBI" id="CHEBI:57287"/>
    </ligand>
</feature>
<evidence type="ECO:0000259" key="14">
    <source>
        <dbReference type="Pfam" id="PF01648"/>
    </source>
</evidence>
<sequence>MSSKISSTLMGTIVPAGIYCSEQVGRLSGSLLPAEEELLGPRTVDKRRIEFAAGRTCARGALRLLGRPSAPLLQGKRHEPLWPEGVVGSITHCKNYCAAAVAGTKAYATIGIDAEPNEPLPAGTLKLIARPRELAWIASRKEQDVCWDRLLFSIKESIYKVWYPLEKCWLEFDQVEIQVHTGTQTFQAIVLRNAPSCPSLLRGAFLNTGSHLLTCVSVRAPVCSH</sequence>
<protein>
    <recommendedName>
        <fullName evidence="5">Enterobactin synthase component D</fullName>
    </recommendedName>
    <alternativeName>
        <fullName evidence="8">4'-phosphopantetheinyl transferase EntD</fullName>
    </alternativeName>
    <alternativeName>
        <fullName evidence="9">Enterochelin synthase D</fullName>
    </alternativeName>
</protein>
<feature type="binding site" evidence="12">
    <location>
        <position position="113"/>
    </location>
    <ligand>
        <name>CoA</name>
        <dbReference type="ChEBI" id="CHEBI:57287"/>
    </ligand>
</feature>
<evidence type="ECO:0000256" key="11">
    <source>
        <dbReference type="ARBA" id="ARBA00049191"/>
    </source>
</evidence>
<evidence type="ECO:0000256" key="8">
    <source>
        <dbReference type="ARBA" id="ARBA00029894"/>
    </source>
</evidence>
<evidence type="ECO:0000259" key="15">
    <source>
        <dbReference type="Pfam" id="PF17837"/>
    </source>
</evidence>
<feature type="binding site" evidence="13">
    <location>
        <position position="113"/>
    </location>
    <ligand>
        <name>Mg(2+)</name>
        <dbReference type="ChEBI" id="CHEBI:18420"/>
    </ligand>
</feature>
<feature type="domain" description="4'-phosphopantetheinyl transferase" evidence="14">
    <location>
        <begin position="110"/>
        <end position="200"/>
    </location>
</feature>
<name>A0A7W7ZTW0_9BACT</name>
<keyword evidence="13" id="KW-0460">Magnesium</keyword>
<evidence type="ECO:0000256" key="2">
    <source>
        <dbReference type="ARBA" id="ARBA00004993"/>
    </source>
</evidence>
<organism evidence="16 17">
    <name type="scientific">Granulicella mallensis</name>
    <dbReference type="NCBI Taxonomy" id="940614"/>
    <lineage>
        <taxon>Bacteria</taxon>
        <taxon>Pseudomonadati</taxon>
        <taxon>Acidobacteriota</taxon>
        <taxon>Terriglobia</taxon>
        <taxon>Terriglobales</taxon>
        <taxon>Acidobacteriaceae</taxon>
        <taxon>Granulicella</taxon>
    </lineage>
</organism>
<feature type="binding site" evidence="12">
    <location>
        <begin position="91"/>
        <end position="92"/>
    </location>
    <ligand>
        <name>CoA</name>
        <dbReference type="ChEBI" id="CHEBI:57287"/>
    </ligand>
</feature>
<feature type="binding site" evidence="12">
    <location>
        <position position="47"/>
    </location>
    <ligand>
        <name>CoA</name>
        <dbReference type="ChEBI" id="CHEBI:57287"/>
    </ligand>
</feature>
<dbReference type="PANTHER" id="PTHR38096">
    <property type="entry name" value="ENTEROBACTIN SYNTHASE COMPONENT D"/>
    <property type="match status" value="1"/>
</dbReference>
<evidence type="ECO:0000256" key="3">
    <source>
        <dbReference type="ARBA" id="ARBA00008342"/>
    </source>
</evidence>
<feature type="binding site" evidence="12">
    <location>
        <position position="170"/>
    </location>
    <ligand>
        <name>CoA</name>
        <dbReference type="ChEBI" id="CHEBI:57287"/>
    </ligand>
</feature>
<dbReference type="PRINTS" id="PR01399">
    <property type="entry name" value="ENTSNTHTASED"/>
</dbReference>
<feature type="binding site" evidence="12">
    <location>
        <position position="55"/>
    </location>
    <ligand>
        <name>CoA</name>
        <dbReference type="ChEBI" id="CHEBI:57287"/>
    </ligand>
</feature>
<dbReference type="GO" id="GO:0009239">
    <property type="term" value="P:enterobactin biosynthetic process"/>
    <property type="evidence" value="ECO:0007669"/>
    <property type="project" value="UniProtKB-KW"/>
</dbReference>
<evidence type="ECO:0000256" key="4">
    <source>
        <dbReference type="ARBA" id="ARBA00011503"/>
    </source>
</evidence>
<gene>
    <name evidence="16" type="ORF">HDF15_004408</name>
</gene>
<dbReference type="InterPro" id="IPR041354">
    <property type="entry name" value="4PPT_N"/>
</dbReference>
<comment type="similarity">
    <text evidence="3">Belongs to the P-Pant transferase superfamily. EntD family.</text>
</comment>
<dbReference type="GO" id="GO:0008897">
    <property type="term" value="F:holo-[acyl-carrier-protein] synthase activity"/>
    <property type="evidence" value="ECO:0007669"/>
    <property type="project" value="InterPro"/>
</dbReference>
<comment type="cofactor">
    <cofactor evidence="13">
        <name>Mg(2+)</name>
        <dbReference type="ChEBI" id="CHEBI:18420"/>
    </cofactor>
</comment>
<dbReference type="EMBL" id="JACHIO010000022">
    <property type="protein sequence ID" value="MBB5066038.1"/>
    <property type="molecule type" value="Genomic_DNA"/>
</dbReference>
<dbReference type="InterPro" id="IPR003542">
    <property type="entry name" value="Enbac_synth_compD-like"/>
</dbReference>
<dbReference type="GO" id="GO:0009366">
    <property type="term" value="C:enterobactin synthetase complex"/>
    <property type="evidence" value="ECO:0007669"/>
    <property type="project" value="InterPro"/>
</dbReference>
<dbReference type="Gene3D" id="3.90.470.20">
    <property type="entry name" value="4'-phosphopantetheinyl transferase domain"/>
    <property type="match status" value="1"/>
</dbReference>
<dbReference type="PANTHER" id="PTHR38096:SF1">
    <property type="entry name" value="ENTEROBACTIN SYNTHASE COMPONENT D"/>
    <property type="match status" value="1"/>
</dbReference>